<dbReference type="Pfam" id="PF01321">
    <property type="entry name" value="Creatinase_N"/>
    <property type="match status" value="1"/>
</dbReference>
<protein>
    <submittedName>
        <fullName evidence="9">Aminopeptidase P family protein</fullName>
    </submittedName>
</protein>
<organism evidence="9 10">
    <name type="scientific">Ollibium composti</name>
    <dbReference type="NCBI Taxonomy" id="2675109"/>
    <lineage>
        <taxon>Bacteria</taxon>
        <taxon>Pseudomonadati</taxon>
        <taxon>Pseudomonadota</taxon>
        <taxon>Alphaproteobacteria</taxon>
        <taxon>Hyphomicrobiales</taxon>
        <taxon>Phyllobacteriaceae</taxon>
        <taxon>Ollibium</taxon>
    </lineage>
</organism>
<proteinExistence type="inferred from homology"/>
<evidence type="ECO:0000256" key="6">
    <source>
        <dbReference type="SAM" id="MobiDB-lite"/>
    </source>
</evidence>
<dbReference type="SUPFAM" id="SSF55920">
    <property type="entry name" value="Creatinase/aminopeptidase"/>
    <property type="match status" value="1"/>
</dbReference>
<dbReference type="InterPro" id="IPR001131">
    <property type="entry name" value="Peptidase_M24B_aminopep-P_CS"/>
</dbReference>
<dbReference type="PANTHER" id="PTHR46112:SF3">
    <property type="entry name" value="AMINOPEPTIDASE YPDF"/>
    <property type="match status" value="1"/>
</dbReference>
<evidence type="ECO:0000313" key="10">
    <source>
        <dbReference type="Proteomes" id="UP000306441"/>
    </source>
</evidence>
<dbReference type="Gene3D" id="3.40.350.10">
    <property type="entry name" value="Creatinase/prolidase N-terminal domain"/>
    <property type="match status" value="1"/>
</dbReference>
<dbReference type="PANTHER" id="PTHR46112">
    <property type="entry name" value="AMINOPEPTIDASE"/>
    <property type="match status" value="1"/>
</dbReference>
<evidence type="ECO:0000256" key="4">
    <source>
        <dbReference type="ARBA" id="ARBA00023049"/>
    </source>
</evidence>
<feature type="region of interest" description="Disordered" evidence="6">
    <location>
        <begin position="1"/>
        <end position="31"/>
    </location>
</feature>
<dbReference type="InterPro" id="IPR029149">
    <property type="entry name" value="Creatin/AminoP/Spt16_N"/>
</dbReference>
<comment type="caution">
    <text evidence="9">The sequence shown here is derived from an EMBL/GenBank/DDBJ whole genome shotgun (WGS) entry which is preliminary data.</text>
</comment>
<dbReference type="RefSeq" id="WP_136356748.1">
    <property type="nucleotide sequence ID" value="NZ_SSNY01000005.1"/>
</dbReference>
<gene>
    <name evidence="9" type="ORF">E6C48_10125</name>
</gene>
<dbReference type="Proteomes" id="UP000306441">
    <property type="component" value="Unassembled WGS sequence"/>
</dbReference>
<dbReference type="GO" id="GO:0004177">
    <property type="term" value="F:aminopeptidase activity"/>
    <property type="evidence" value="ECO:0007669"/>
    <property type="project" value="UniProtKB-KW"/>
</dbReference>
<dbReference type="EMBL" id="SSNY01000005">
    <property type="protein sequence ID" value="THF57367.1"/>
    <property type="molecule type" value="Genomic_DNA"/>
</dbReference>
<sequence>MTIGVGGSSPEEELRKLTSKRDSVAPIGQDERRQRVARAQALMREKGISALYLDASTSTFYFTGLRFGGSERMHGVVVPAEGEPVHISPAFEEAKLRAMMAGVITEPVAVRCWQENEDPAALVIDVLDGMGLAGGTLAIDPMTPFFRADALRRAGNAYSFVNGAVVTDACRRIKSAAEIAIIRTAMNLTLDVQRATARILREGMTTTEVADFLSEAHLALGFDGVPAFRIVLFGEPTAYPHGVPYPQTLKRGDMVLVDVGGTFHGYYSDLTRSYVFGEPNARQREIWTIAKRATEAAFGAARLGASCESVDRAARATIQAAGLGPGYETPGLPHRTGHGLGLDVHEEPYIVEGNATPLEAGMCFSNEPMICVYGEFGVRLEDHVYMAEDGAHWFTRPAPSIDDPFGQTV</sequence>
<evidence type="ECO:0000259" key="8">
    <source>
        <dbReference type="Pfam" id="PF01321"/>
    </source>
</evidence>
<feature type="compositionally biased region" description="Basic and acidic residues" evidence="6">
    <location>
        <begin position="12"/>
        <end position="31"/>
    </location>
</feature>
<evidence type="ECO:0000256" key="2">
    <source>
        <dbReference type="ARBA" id="ARBA00022723"/>
    </source>
</evidence>
<evidence type="ECO:0000259" key="7">
    <source>
        <dbReference type="Pfam" id="PF00557"/>
    </source>
</evidence>
<evidence type="ECO:0000256" key="3">
    <source>
        <dbReference type="ARBA" id="ARBA00022801"/>
    </source>
</evidence>
<comment type="similarity">
    <text evidence="5">Belongs to the peptidase M24B family.</text>
</comment>
<keyword evidence="3" id="KW-0378">Hydrolase</keyword>
<keyword evidence="1" id="KW-0645">Protease</keyword>
<dbReference type="InterPro" id="IPR000587">
    <property type="entry name" value="Creatinase_N"/>
</dbReference>
<keyword evidence="10" id="KW-1185">Reference proteome</keyword>
<feature type="domain" description="Creatinase N-terminal" evidence="8">
    <location>
        <begin position="35"/>
        <end position="173"/>
    </location>
</feature>
<dbReference type="InterPro" id="IPR000994">
    <property type="entry name" value="Pept_M24"/>
</dbReference>
<dbReference type="Pfam" id="PF00557">
    <property type="entry name" value="Peptidase_M24"/>
    <property type="match status" value="1"/>
</dbReference>
<evidence type="ECO:0000256" key="5">
    <source>
        <dbReference type="RuleBase" id="RU000590"/>
    </source>
</evidence>
<dbReference type="InterPro" id="IPR036005">
    <property type="entry name" value="Creatinase/aminopeptidase-like"/>
</dbReference>
<evidence type="ECO:0000313" key="9">
    <source>
        <dbReference type="EMBL" id="THF57367.1"/>
    </source>
</evidence>
<evidence type="ECO:0000256" key="1">
    <source>
        <dbReference type="ARBA" id="ARBA00022670"/>
    </source>
</evidence>
<keyword evidence="9" id="KW-0031">Aminopeptidase</keyword>
<dbReference type="Gene3D" id="3.90.230.10">
    <property type="entry name" value="Creatinase/methionine aminopeptidase superfamily"/>
    <property type="match status" value="1"/>
</dbReference>
<dbReference type="SUPFAM" id="SSF53092">
    <property type="entry name" value="Creatinase/prolidase N-terminal domain"/>
    <property type="match status" value="1"/>
</dbReference>
<feature type="domain" description="Peptidase M24" evidence="7">
    <location>
        <begin position="181"/>
        <end position="386"/>
    </location>
</feature>
<reference evidence="9 10" key="1">
    <citation type="submission" date="2019-04" db="EMBL/GenBank/DDBJ databases">
        <title>Mesorhizobium composti sp. nov., isolated from compost.</title>
        <authorList>
            <person name="Lin S.-Y."/>
            <person name="Hameed A."/>
            <person name="Hsieh Y.-T."/>
            <person name="Young C.-C."/>
        </authorList>
    </citation>
    <scope>NUCLEOTIDE SEQUENCE [LARGE SCALE GENOMIC DNA]</scope>
    <source>
        <strain evidence="9 10">CC-YTH430</strain>
    </source>
</reference>
<accession>A0ABY2Q9I6</accession>
<keyword evidence="2 5" id="KW-0479">Metal-binding</keyword>
<dbReference type="PROSITE" id="PS00491">
    <property type="entry name" value="PROLINE_PEPTIDASE"/>
    <property type="match status" value="1"/>
</dbReference>
<dbReference type="InterPro" id="IPR050659">
    <property type="entry name" value="Peptidase_M24B"/>
</dbReference>
<name>A0ABY2Q9I6_9HYPH</name>
<keyword evidence="4" id="KW-0482">Metalloprotease</keyword>